<dbReference type="Proteomes" id="UP001396334">
    <property type="component" value="Unassembled WGS sequence"/>
</dbReference>
<keyword evidence="1" id="KW-0812">Transmembrane</keyword>
<evidence type="ECO:0000313" key="2">
    <source>
        <dbReference type="EMBL" id="KAK9002380.1"/>
    </source>
</evidence>
<reference evidence="2 3" key="1">
    <citation type="journal article" date="2024" name="G3 (Bethesda)">
        <title>Genome assembly of Hibiscus sabdariffa L. provides insights into metabolisms of medicinal natural products.</title>
        <authorList>
            <person name="Kim T."/>
        </authorList>
    </citation>
    <scope>NUCLEOTIDE SEQUENCE [LARGE SCALE GENOMIC DNA]</scope>
    <source>
        <strain evidence="2">TK-2024</strain>
        <tissue evidence="2">Old leaves</tissue>
    </source>
</reference>
<dbReference type="PANTHER" id="PTHR34947">
    <property type="entry name" value="TRANSMEMBRANE PROTEIN"/>
    <property type="match status" value="1"/>
</dbReference>
<dbReference type="PANTHER" id="PTHR34947:SF2">
    <property type="entry name" value="TRANSMEMBRANE PROTEIN"/>
    <property type="match status" value="1"/>
</dbReference>
<dbReference type="EMBL" id="JBBPBN010000035">
    <property type="protein sequence ID" value="KAK9002380.1"/>
    <property type="molecule type" value="Genomic_DNA"/>
</dbReference>
<comment type="caution">
    <text evidence="2">The sequence shown here is derived from an EMBL/GenBank/DDBJ whole genome shotgun (WGS) entry which is preliminary data.</text>
</comment>
<accession>A0ABR2QNZ3</accession>
<keyword evidence="1" id="KW-1133">Transmembrane helix</keyword>
<protein>
    <submittedName>
        <fullName evidence="2">Uncharacterized protein</fullName>
    </submittedName>
</protein>
<organism evidence="2 3">
    <name type="scientific">Hibiscus sabdariffa</name>
    <name type="common">roselle</name>
    <dbReference type="NCBI Taxonomy" id="183260"/>
    <lineage>
        <taxon>Eukaryota</taxon>
        <taxon>Viridiplantae</taxon>
        <taxon>Streptophyta</taxon>
        <taxon>Embryophyta</taxon>
        <taxon>Tracheophyta</taxon>
        <taxon>Spermatophyta</taxon>
        <taxon>Magnoliopsida</taxon>
        <taxon>eudicotyledons</taxon>
        <taxon>Gunneridae</taxon>
        <taxon>Pentapetalae</taxon>
        <taxon>rosids</taxon>
        <taxon>malvids</taxon>
        <taxon>Malvales</taxon>
        <taxon>Malvaceae</taxon>
        <taxon>Malvoideae</taxon>
        <taxon>Hibiscus</taxon>
    </lineage>
</organism>
<feature type="transmembrane region" description="Helical" evidence="1">
    <location>
        <begin position="20"/>
        <end position="44"/>
    </location>
</feature>
<sequence>MDQRENQKQQSLFHGKFTQLVLSVSVFSLLFSHSYWLSLLHYCFSLNLHETLPFQLFSHNIDKNCMFLLCNGLLVFLAKFSGFIGSCKHNNFGVLDRDDDNVDDRYFKCFEDVPRFDRSLVLDPKAPLLQKDEASRNCSLMEETPEEDREEYEEKDGEKWGLSILMENGVFVGEEDEDLKGLNKRFDEFIRKMKEELRIEARRQSIMA</sequence>
<proteinExistence type="predicted"/>
<keyword evidence="1" id="KW-0472">Membrane</keyword>
<feature type="transmembrane region" description="Helical" evidence="1">
    <location>
        <begin position="65"/>
        <end position="84"/>
    </location>
</feature>
<evidence type="ECO:0000256" key="1">
    <source>
        <dbReference type="SAM" id="Phobius"/>
    </source>
</evidence>
<keyword evidence="3" id="KW-1185">Reference proteome</keyword>
<gene>
    <name evidence="2" type="ORF">V6N11_025063</name>
</gene>
<name>A0ABR2QNZ3_9ROSI</name>
<evidence type="ECO:0000313" key="3">
    <source>
        <dbReference type="Proteomes" id="UP001396334"/>
    </source>
</evidence>